<accession>A0A2H0UPH5</accession>
<dbReference type="Proteomes" id="UP000229615">
    <property type="component" value="Unassembled WGS sequence"/>
</dbReference>
<organism evidence="1 2">
    <name type="scientific">Candidatus Harrisonbacteria bacterium CG10_big_fil_rev_8_21_14_0_10_44_23</name>
    <dbReference type="NCBI Taxonomy" id="1974585"/>
    <lineage>
        <taxon>Bacteria</taxon>
        <taxon>Candidatus Harrisoniibacteriota</taxon>
    </lineage>
</organism>
<proteinExistence type="predicted"/>
<comment type="caution">
    <text evidence="1">The sequence shown here is derived from an EMBL/GenBank/DDBJ whole genome shotgun (WGS) entry which is preliminary data.</text>
</comment>
<sequence length="220" mass="24248">MKATTLSMGENALTLLDLIQRAAAHKGLRLCEGASEARSEPIKKCKVGKELLAALSKRGVKKCNRYIKCDDVEFTLYVGFGVSDEHRGVLIVPIVVGTTGPFVPERGRFPTFQAFKVLVENDSDALAVAKELAASDGIVVVTWTELGLGGIRRLADLFTEFAGHNETVSRLGRSGEVFDPVPNPHYPQPGDELFILEPAQPKIIEMWRKQLNDYRSRLIV</sequence>
<protein>
    <submittedName>
        <fullName evidence="1">Uncharacterized protein</fullName>
    </submittedName>
</protein>
<evidence type="ECO:0000313" key="1">
    <source>
        <dbReference type="EMBL" id="PIR88322.1"/>
    </source>
</evidence>
<gene>
    <name evidence="1" type="ORF">COU09_02880</name>
</gene>
<evidence type="ECO:0000313" key="2">
    <source>
        <dbReference type="Proteomes" id="UP000229615"/>
    </source>
</evidence>
<reference evidence="2" key="1">
    <citation type="submission" date="2017-09" db="EMBL/GenBank/DDBJ databases">
        <title>Depth-based differentiation of microbial function through sediment-hosted aquifers and enrichment of novel symbionts in the deep terrestrial subsurface.</title>
        <authorList>
            <person name="Probst A.J."/>
            <person name="Ladd B."/>
            <person name="Jarett J.K."/>
            <person name="Geller-Mcgrath D.E."/>
            <person name="Sieber C.M.K."/>
            <person name="Emerson J.B."/>
            <person name="Anantharaman K."/>
            <person name="Thomas B.C."/>
            <person name="Malmstrom R."/>
            <person name="Stieglmeier M."/>
            <person name="Klingl A."/>
            <person name="Woyke T."/>
            <person name="Ryan C.M."/>
            <person name="Banfield J.F."/>
        </authorList>
    </citation>
    <scope>NUCLEOTIDE SEQUENCE [LARGE SCALE GENOMIC DNA]</scope>
</reference>
<dbReference type="AlphaFoldDB" id="A0A2H0UPH5"/>
<name>A0A2H0UPH5_9BACT</name>
<dbReference type="EMBL" id="PFBB01000032">
    <property type="protein sequence ID" value="PIR88322.1"/>
    <property type="molecule type" value="Genomic_DNA"/>
</dbReference>